<evidence type="ECO:0000313" key="3">
    <source>
        <dbReference type="Proteomes" id="UP000189443"/>
    </source>
</evidence>
<evidence type="ECO:0000313" key="2">
    <source>
        <dbReference type="EMBL" id="AQS71502.1"/>
    </source>
</evidence>
<accession>A0A1S6JIF3</accession>
<gene>
    <name evidence="2" type="ORF">B1H29_35750</name>
</gene>
<dbReference type="AlphaFoldDB" id="A0A1S6JIF3"/>
<feature type="region of interest" description="Disordered" evidence="1">
    <location>
        <begin position="53"/>
        <end position="83"/>
    </location>
</feature>
<keyword evidence="3" id="KW-1185">Reference proteome</keyword>
<dbReference type="EMBL" id="CP019724">
    <property type="protein sequence ID" value="AQS71502.1"/>
    <property type="molecule type" value="Genomic_DNA"/>
</dbReference>
<organism evidence="2 3">
    <name type="scientific">Streptomyces pactum</name>
    <dbReference type="NCBI Taxonomy" id="68249"/>
    <lineage>
        <taxon>Bacteria</taxon>
        <taxon>Bacillati</taxon>
        <taxon>Actinomycetota</taxon>
        <taxon>Actinomycetes</taxon>
        <taxon>Kitasatosporales</taxon>
        <taxon>Streptomycetaceae</taxon>
        <taxon>Streptomyces</taxon>
    </lineage>
</organism>
<evidence type="ECO:0000256" key="1">
    <source>
        <dbReference type="SAM" id="MobiDB-lite"/>
    </source>
</evidence>
<dbReference type="RefSeq" id="WP_055420053.1">
    <property type="nucleotide sequence ID" value="NZ_CP019724.1"/>
</dbReference>
<reference evidence="2 3" key="1">
    <citation type="submission" date="2017-02" db="EMBL/GenBank/DDBJ databases">
        <title>Streptomyces pactum ACT12 Genome sequencing and assembly.</title>
        <authorList>
            <person name="Xue Q."/>
            <person name="Yan X."/>
            <person name="Jia L."/>
            <person name="Yan H."/>
        </authorList>
    </citation>
    <scope>NUCLEOTIDE SEQUENCE [LARGE SCALE GENOMIC DNA]</scope>
    <source>
        <strain evidence="2 3">ACT12</strain>
    </source>
</reference>
<dbReference type="KEGG" id="spac:B1H29_35750"/>
<dbReference type="Proteomes" id="UP000189443">
    <property type="component" value="Chromosome"/>
</dbReference>
<sequence length="83" mass="8523">MPGLGSVEAGSLGRAREPETFGFLQLTHPADEKVGWTGGLSVVTWRPAVRRLTRRGCPTDPPPSVPGVSASTTCSPAAGPPGQ</sequence>
<dbReference type="OrthoDB" id="5738121at2"/>
<protein>
    <submittedName>
        <fullName evidence="2">Uncharacterized protein</fullName>
    </submittedName>
</protein>
<name>A0A1S6JIF3_9ACTN</name>
<proteinExistence type="predicted"/>